<feature type="transmembrane region" description="Helical" evidence="2">
    <location>
        <begin position="4217"/>
        <end position="4236"/>
    </location>
</feature>
<evidence type="ECO:0000256" key="1">
    <source>
        <dbReference type="SAM" id="MobiDB-lite"/>
    </source>
</evidence>
<keyword evidence="2" id="KW-0812">Transmembrane</keyword>
<protein>
    <submittedName>
        <fullName evidence="4">Uncharacterized protein</fullName>
    </submittedName>
</protein>
<evidence type="ECO:0000256" key="2">
    <source>
        <dbReference type="SAM" id="Phobius"/>
    </source>
</evidence>
<evidence type="ECO:0000313" key="4">
    <source>
        <dbReference type="EMBL" id="EDQ88535.1"/>
    </source>
</evidence>
<dbReference type="GeneID" id="5891934"/>
<feature type="transmembrane region" description="Helical" evidence="2">
    <location>
        <begin position="4243"/>
        <end position="4260"/>
    </location>
</feature>
<feature type="region of interest" description="Disordered" evidence="1">
    <location>
        <begin position="4131"/>
        <end position="4166"/>
    </location>
</feature>
<keyword evidence="2" id="KW-0472">Membrane</keyword>
<organism evidence="4 5">
    <name type="scientific">Monosiga brevicollis</name>
    <name type="common">Choanoflagellate</name>
    <dbReference type="NCBI Taxonomy" id="81824"/>
    <lineage>
        <taxon>Eukaryota</taxon>
        <taxon>Choanoflagellata</taxon>
        <taxon>Craspedida</taxon>
        <taxon>Salpingoecidae</taxon>
        <taxon>Monosiga</taxon>
    </lineage>
</organism>
<feature type="signal peptide" evidence="3">
    <location>
        <begin position="1"/>
        <end position="24"/>
    </location>
</feature>
<proteinExistence type="predicted"/>
<feature type="transmembrane region" description="Helical" evidence="2">
    <location>
        <begin position="4191"/>
        <end position="4211"/>
    </location>
</feature>
<dbReference type="RefSeq" id="XP_001746639.1">
    <property type="nucleotide sequence ID" value="XM_001746587.1"/>
</dbReference>
<dbReference type="InParanoid" id="A9V216"/>
<dbReference type="KEGG" id="mbr:MONBRDRAFT_37486"/>
<keyword evidence="3" id="KW-0732">Signal</keyword>
<name>A9V216_MONBE</name>
<evidence type="ECO:0000313" key="5">
    <source>
        <dbReference type="Proteomes" id="UP000001357"/>
    </source>
</evidence>
<evidence type="ECO:0000256" key="3">
    <source>
        <dbReference type="SAM" id="SignalP"/>
    </source>
</evidence>
<dbReference type="Proteomes" id="UP000001357">
    <property type="component" value="Unassembled WGS sequence"/>
</dbReference>
<accession>A9V216</accession>
<keyword evidence="5" id="KW-1185">Reference proteome</keyword>
<feature type="region of interest" description="Disordered" evidence="1">
    <location>
        <begin position="1863"/>
        <end position="1885"/>
    </location>
</feature>
<dbReference type="EMBL" id="CH991554">
    <property type="protein sequence ID" value="EDQ88535.1"/>
    <property type="molecule type" value="Genomic_DNA"/>
</dbReference>
<feature type="transmembrane region" description="Helical" evidence="2">
    <location>
        <begin position="4092"/>
        <end position="4111"/>
    </location>
</feature>
<feature type="transmembrane region" description="Helical" evidence="2">
    <location>
        <begin position="4272"/>
        <end position="4293"/>
    </location>
</feature>
<feature type="chain" id="PRO_5002742687" evidence="3">
    <location>
        <begin position="25"/>
        <end position="4314"/>
    </location>
</feature>
<feature type="compositionally biased region" description="Basic and acidic residues" evidence="1">
    <location>
        <begin position="4146"/>
        <end position="4158"/>
    </location>
</feature>
<keyword evidence="2" id="KW-1133">Transmembrane helix</keyword>
<reference evidence="4 5" key="1">
    <citation type="journal article" date="2008" name="Nature">
        <title>The genome of the choanoflagellate Monosiga brevicollis and the origin of metazoans.</title>
        <authorList>
            <consortium name="JGI Sequencing"/>
            <person name="King N."/>
            <person name="Westbrook M.J."/>
            <person name="Young S.L."/>
            <person name="Kuo A."/>
            <person name="Abedin M."/>
            <person name="Chapman J."/>
            <person name="Fairclough S."/>
            <person name="Hellsten U."/>
            <person name="Isogai Y."/>
            <person name="Letunic I."/>
            <person name="Marr M."/>
            <person name="Pincus D."/>
            <person name="Putnam N."/>
            <person name="Rokas A."/>
            <person name="Wright K.J."/>
            <person name="Zuzow R."/>
            <person name="Dirks W."/>
            <person name="Good M."/>
            <person name="Goodstein D."/>
            <person name="Lemons D."/>
            <person name="Li W."/>
            <person name="Lyons J.B."/>
            <person name="Morris A."/>
            <person name="Nichols S."/>
            <person name="Richter D.J."/>
            <person name="Salamov A."/>
            <person name="Bork P."/>
            <person name="Lim W.A."/>
            <person name="Manning G."/>
            <person name="Miller W.T."/>
            <person name="McGinnis W."/>
            <person name="Shapiro H."/>
            <person name="Tjian R."/>
            <person name="Grigoriev I.V."/>
            <person name="Rokhsar D."/>
        </authorList>
    </citation>
    <scope>NUCLEOTIDE SEQUENCE [LARGE SCALE GENOMIC DNA]</scope>
    <source>
        <strain evidence="5">MX1 / ATCC 50154</strain>
    </source>
</reference>
<gene>
    <name evidence="4" type="ORF">MONBRDRAFT_37486</name>
</gene>
<sequence>MHKRLPLALVSALTLALTFENGLALPSSVCASLRASLPAGPQTDSLVCPELSNLDDLHTGCDKAVAAKLSNTSFTVAPTAIHHCSFVEGPTQPIDHRHLQTAHISNATFQAFYSIEFDASTASVAVHVRLEVNLTLSGSMAGYVVADEDPHYLWAESRLVFPLGARPIALWQAKLEPPKEADATELVLTDINAMDGLPALIVAGLGAPHSHPNSLLPASAALNILNLPPRWLAPLWDSPSTLNLAARALLPRALPDPSSPRLVGVGGLLSYDGVLAPGDLLQIDVLLAEPEERSRLAADVATQLELMLDSALINASLPCPRLRNESALFDALQTMNDLTLFVNHSSAQVIFMGLSFATHVTIDCGTTFGPEMSEHRPFLSLSLEARLQKITGLPVTFFAAPTLAVSMLQSLDVPISGRASGVLVNGSTSAANADAPLVALQPAQLFSSDATSAPAPDFALTNATRLQSIFDALRQELLTLVPSDALPLRRAIFRILPDLNSSFIWDRCAAKAPLPTLRSCLFDALTAHADLDPRFTPSNQLFITVHLTGKDSYDDPSSNLNATLQAVNEQIQGLNVSLGALNLSASELDFDADTQADLSYTLYAELMIPCLTDPSPTAHVQAEEVHAMLALQAPSYGRSIHDNCGEDARNCSLWALDLNATLDLAHTPRERPTVSIGFPALGTSARALSTGALSIPRGRASLPTTTLPTALSDTAKAISTPLETSLLTGLQLSQYNDLGPLNLLEASDFSSLVGDSLTEALTISNGDLPSAEAALEHILAQLLGNSSAYYVQVSASLVAAGLEPGADPVQTATSLLSVDLLFAVSVHTFLSIDSSTTPWAGKLSTERLNLVVPLVTTLTLALDLSPTGPSAGGQRATASLLRRASTVIGGLHLAAHLSMETAIAMTAEFQLALAAANGMPDSNSKATLSINATLSSEEVVNLEASISSLGSNATALDLAFPRLQQRKGVDPDVAMAQFKSLAGLPATLLRSANTPVAPGLDPSRYHDLSQGAAELTAALSSALQRPAIPQPIVAIAKSVATADLRNVAKLLLNVTLVDDSMPTMPPTSSFQCILEEGGAVLDYSSCTHLVQSLNAQLESCGVGDILRFTSNTVVNFGGACDELSSLSLQIAHPGGLIPLTVSTIVPGSEATHVLDGLQGRIYNDNNTAPSCTSWTSCAQLQQGLIDSSARTPAVKRTTVSAKDAASLFPFSDAVTLDLRPYYPEAFSAVQLPPAQLPAYTYAQNLTRATELEASSGQLRVLLGGAQGTNGQAICPTGGPFNRTMRRRSKNTADAPQNYAPAEVTVSLSTAPLIVALDTPPQVVNGSIVLLSLPLNVSLTAPNSSNVSLILKTALRARGGVLLDSWNHNISFNIPNGSLVQEVFCPALRAAIPTELRTILRCDVSEYQDWRHLKRVTRLSGPPPEMLQVQLIATPTLANSSIYGDAMLIPEDLQLNNSTLDGLRMTMTAFPPRFAMMVSDLRVASHVEVEMPDNTKRAYVTVGPIAMGARHLAGSAKLNVTVQQSSATSLTRLEDAIRAVAQPSMLDMAGLEVLVDIHGEQLIQGLRPCLSAVGADDLAAVDIKMHAGVAATLPTSSHLDAILFGTSQRAGSHLYALATNLSWEVSFENGTGSGRQALQSLLLADLQLPCKIARTLAQSSAEAGRQQLAQTALPFLTASLAKPLDHALSASLANAAGSLCALTYATLDDLCIQLSSFLSLPLICGGGASALTFSNNTVELWLTADNLNATTPTTVAFETAFFLNESSFPEGVSILPSESMFGNVRINATVSLSLDPRASNAREDCGDLSMPTMPVRFAPGSHLSLSASFAFVGDACLYMGPLPVCFRQSSIALEEATLAVMLNSLSPPPSPGKRSHHKAPRSQTPLHLQPLLEPHVLFEGRARLDGLMEIDSDYCQLTLEVHNLTAYALALLSWQHTPGNESNGTAPDGTPLHIGSMHSHELVMYLEALQEQAGPNAPFSLSSINCPGHILNDMLMSALARHNIQNNLANFGRFESQLKDSMRSAVEPLLEDLEALNLPFVNTFGIDAIRDGLLDGLFGSNFFKKLLELLLDILVAIYDGVEGFLESFTALLCKILEIGGLLNKEDCPPAPKPLQYPYQWRLPLHLHLHPCACQVSVSLGANTTLASFNLCSSTHDLSTWQDASFFQDHQNVSSDMICADITVHAWPNLTIDTDGVSIRWPYDAPALNIELEAEFDNLSFSGYFGRLAVEFGPDNQQGAKGHVGFAAPVWASPPRPDGKQDLKLGVPSRLEASLGGRAAVAYLSSDPASDPASDFDASPRIEATIAAEFDIEDGVLVVHKLHFEDVLICLASLAEQLGGAFDFMDHGFIGFLRQTLDLLRTPLPLEPLITVSILDLLMMYAYVFTTPFSNLSHFIAMLDDLGETFDLLKLLKEQLSDATCKTLYGVAEVFSLAFSTIEQGITTIGDMQFNIFSDSGTVNIGDALSFFGAVFVRRDFGIYLPILAAEGLSGYVGREVLGGLDALTGRAPDVAAIGQCDTLLLYASLPSIAAEIGYAMPLGVYGPLLASAMIKLTGSADMGEYYVCANSRQPLSALGALSGLSVDTYIPTVNSRTNKPVQPWKLSASVAAGLSADAMFLKASLALAVGYEMFNEIYSPYPGYSTLNFLFRVIHANSDKLSDSFIRTQNFYAQISLGVYVCWFVPFKRKCSEVLGASAQYNFISHKRTPSFPETLADSNGHIDLRNAAAMDQTGEAGKLFAGLAQTPPRLGYPAVAASFTAVAKANDAMTVAETVQGKALSAVHIQYTDQPYVFETSNMALPIATLPRGADVRVLSFSDEDPLTGTSQLEYTIDAFGVQPGGGMGQLGLEDGCESLWLVAPQDNAEVSLKGTPCATTIDAFNRARVNIVASSVTDFSSGAVLVATSAGAWEHAPRMDASAPLHHLATSGSNIGPYSILIAVSDVIEIDLTGTAVTVLSQVAAATGVSLWGPKYGPLAADDALNVRFEGAKSPKFLEVQGHRLLATTVSINSVLSATEATVTGIGGSLICNVNLDAIAGSLNVAGSQGQANSLNITMSVPASSAGLVHVSPTSIAKQVGGSNAQALGSGNQTAVTQHVTVANIALRTIQLFAGASASLKSVVSGSEQFSVLEVHAHGEVNSHLTHQVSKCSSHTAGNTYYLDGGTQTVTIGDGQLWGMNCLIRLIAPPKPDNATSVKGNYSVVLNATQEPQGLTWSMSDTSAISIRGTDGSSWVLQLVAENMDWVALHLGPNENKVDIVRSPISPTEVEIHFPVSHKGPQTLLAESLNTAVLVTGSVNITAGPSNSDNLDPLGMWLGMLAICQVGLPANSTPSMAPQALKLEGSGPAAPSQQFYFGNGCGGQAPFRNSTVKQPYELPSDEMMARMAACGIDANMRLCPVVWAGQDLTLGFTTGPKPDFIWINDHCGNTVIQSGAGDDTVVLSSGCNKSTIQVDAGMGSDNISVICPLNGGFVDFTDDHDADTLSLFIKDHHTSLIGTILQDIGGVSAGGGALSVQNWRSEDLVMIRGQENALVADATSDAGLQLSQTSQVDNETAIAPHVIDTREGKSLSMAWELASSSRVEVIGMCAGCFLTLLANANPPPVNATVSVNLGSYVNGSTVRLLSSIDANLTLEFVTANQTDDFGALLVNAGAAGPVTGGSIRYGGLYIETHYLGALHIRQGPASLSFPQLVVNGVPSQAPLLVEGHSTRNNGLDLVVLDSPLIVSVPQLKIAPSVSQLHEAGLIIAVNGTELVVPEGWADEAVLWQGCLQQPNGLRTDSAIPNSAWIQAQLAARLPGGVADAARAINTPCPVFYGGAGPTYLPVRKLHISDLRPSWLVNVTMAAGHNPSDPFQTTEKEPEQTLIINDTLPWPSNAELTLGAGGHLTLFGVFSVQCGQSAEVMITAAQGVAPTLDKLDVACLDDTRLPVRYQFGADGADDWLHWNASDGGCSGKFPAQPSALSLPRALRFLQAALQPRQDIELVFSPPPLSDSKVQARSLLLNRSGLQVYSEPADAATSMTIDWSQRSERVTKCAVHLLDGANTFKLQSLGTAVVPLVDADAKATVNIELPADMVTVFDSANVRVDPSKRTLYPSTKAGFAVVLGLISGVIFSVGWCPPDPVDEERQYLINSSDGEHLEAGELTGPDTDSSGTKDARSYDRQEPAHAPSPAQVSSSLLQKVLLVCQWVKRGTSYRTLLVRASAFWIPTLSAAFGRVGSASWPLVWYVPATLGTAVLAAQLMSRTRLSKLAWVLATVYFALYMYVMVAAAEGAALDNHAYAAVLAFPPTFIVATITWTLVETGCTRRGTRFALIQQTSDVQ</sequence>